<dbReference type="Proteomes" id="UP000234323">
    <property type="component" value="Unassembled WGS sequence"/>
</dbReference>
<protein>
    <submittedName>
        <fullName evidence="1">Uncharacterized protein</fullName>
    </submittedName>
</protein>
<reference evidence="1 2" key="1">
    <citation type="submission" date="2015-10" db="EMBL/GenBank/DDBJ databases">
        <title>Genome analyses suggest a sexual origin of heterokaryosis in a supposedly ancient asexual fungus.</title>
        <authorList>
            <person name="Ropars J."/>
            <person name="Sedzielewska K."/>
            <person name="Noel J."/>
            <person name="Charron P."/>
            <person name="Farinelli L."/>
            <person name="Marton T."/>
            <person name="Kruger M."/>
            <person name="Pelin A."/>
            <person name="Brachmann A."/>
            <person name="Corradi N."/>
        </authorList>
    </citation>
    <scope>NUCLEOTIDE SEQUENCE [LARGE SCALE GENOMIC DNA]</scope>
    <source>
        <strain evidence="1 2">A4</strain>
    </source>
</reference>
<organism evidence="1 2">
    <name type="scientific">Rhizophagus irregularis</name>
    <dbReference type="NCBI Taxonomy" id="588596"/>
    <lineage>
        <taxon>Eukaryota</taxon>
        <taxon>Fungi</taxon>
        <taxon>Fungi incertae sedis</taxon>
        <taxon>Mucoromycota</taxon>
        <taxon>Glomeromycotina</taxon>
        <taxon>Glomeromycetes</taxon>
        <taxon>Glomerales</taxon>
        <taxon>Glomeraceae</taxon>
        <taxon>Rhizophagus</taxon>
    </lineage>
</organism>
<feature type="non-terminal residue" evidence="1">
    <location>
        <position position="59"/>
    </location>
</feature>
<dbReference type="EMBL" id="LLXI01001670">
    <property type="protein sequence ID" value="PKY54719.1"/>
    <property type="molecule type" value="Genomic_DNA"/>
</dbReference>
<gene>
    <name evidence="1" type="ORF">RhiirA4_410037</name>
</gene>
<evidence type="ECO:0000313" key="2">
    <source>
        <dbReference type="Proteomes" id="UP000234323"/>
    </source>
</evidence>
<dbReference type="AlphaFoldDB" id="A0A2I1H761"/>
<sequence length="59" mass="6592">MKISRVVNSSCAIYNYLGNGVNFGGGDLALENDRLSLGYTGYYEGLKRNNNEFLMNNHN</sequence>
<evidence type="ECO:0000313" key="1">
    <source>
        <dbReference type="EMBL" id="PKY54719.1"/>
    </source>
</evidence>
<comment type="caution">
    <text evidence="1">The sequence shown here is derived from an EMBL/GenBank/DDBJ whole genome shotgun (WGS) entry which is preliminary data.</text>
</comment>
<accession>A0A2I1H761</accession>
<proteinExistence type="predicted"/>
<keyword evidence="2" id="KW-1185">Reference proteome</keyword>
<name>A0A2I1H761_9GLOM</name>